<dbReference type="Pfam" id="PF03734">
    <property type="entry name" value="YkuD"/>
    <property type="match status" value="1"/>
</dbReference>
<keyword evidence="3 6" id="KW-0133">Cell shape</keyword>
<dbReference type="RefSeq" id="WP_230573897.1">
    <property type="nucleotide sequence ID" value="NZ_CAKJTI010000003.1"/>
</dbReference>
<dbReference type="Proteomes" id="UP000789423">
    <property type="component" value="Unassembled WGS sequence"/>
</dbReference>
<evidence type="ECO:0000256" key="6">
    <source>
        <dbReference type="PROSITE-ProRule" id="PRU01373"/>
    </source>
</evidence>
<dbReference type="PANTHER" id="PTHR30582">
    <property type="entry name" value="L,D-TRANSPEPTIDASE"/>
    <property type="match status" value="1"/>
</dbReference>
<dbReference type="SUPFAM" id="SSF141523">
    <property type="entry name" value="L,D-transpeptidase catalytic domain-like"/>
    <property type="match status" value="1"/>
</dbReference>
<dbReference type="Gene3D" id="2.40.440.10">
    <property type="entry name" value="L,D-transpeptidase catalytic domain-like"/>
    <property type="match status" value="1"/>
</dbReference>
<dbReference type="PROSITE" id="PS52029">
    <property type="entry name" value="LD_TPASE"/>
    <property type="match status" value="1"/>
</dbReference>
<evidence type="ECO:0000256" key="3">
    <source>
        <dbReference type="ARBA" id="ARBA00022960"/>
    </source>
</evidence>
<name>A0ABM8Y7D3_9BACI</name>
<evidence type="ECO:0000313" key="9">
    <source>
        <dbReference type="EMBL" id="CAG9611627.1"/>
    </source>
</evidence>
<evidence type="ECO:0000256" key="7">
    <source>
        <dbReference type="SAM" id="SignalP"/>
    </source>
</evidence>
<feature type="chain" id="PRO_5046966354" description="L,D-TPase catalytic domain-containing protein" evidence="7">
    <location>
        <begin position="24"/>
        <end position="172"/>
    </location>
</feature>
<dbReference type="InterPro" id="IPR038063">
    <property type="entry name" value="Transpep_catalytic_dom"/>
</dbReference>
<keyword evidence="4 6" id="KW-0573">Peptidoglycan synthesis</keyword>
<dbReference type="CDD" id="cd16913">
    <property type="entry name" value="YkuD_like"/>
    <property type="match status" value="1"/>
</dbReference>
<dbReference type="PANTHER" id="PTHR30582:SF4">
    <property type="entry name" value="L,D-TRANSPEPTIDASE YQJB-RELATED"/>
    <property type="match status" value="1"/>
</dbReference>
<evidence type="ECO:0000256" key="1">
    <source>
        <dbReference type="ARBA" id="ARBA00004752"/>
    </source>
</evidence>
<keyword evidence="2" id="KW-0808">Transferase</keyword>
<keyword evidence="5 6" id="KW-0961">Cell wall biogenesis/degradation</keyword>
<evidence type="ECO:0000256" key="4">
    <source>
        <dbReference type="ARBA" id="ARBA00022984"/>
    </source>
</evidence>
<organism evidence="9 10">
    <name type="scientific">Bacillus rhizoplanae</name>
    <dbReference type="NCBI Taxonomy" id="2880966"/>
    <lineage>
        <taxon>Bacteria</taxon>
        <taxon>Bacillati</taxon>
        <taxon>Bacillota</taxon>
        <taxon>Bacilli</taxon>
        <taxon>Bacillales</taxon>
        <taxon>Bacillaceae</taxon>
        <taxon>Bacillus</taxon>
    </lineage>
</organism>
<accession>A0ABM8Y7D3</accession>
<feature type="domain" description="L,D-TPase catalytic" evidence="8">
    <location>
        <begin position="30"/>
        <end position="154"/>
    </location>
</feature>
<evidence type="ECO:0000313" key="10">
    <source>
        <dbReference type="Proteomes" id="UP000789423"/>
    </source>
</evidence>
<reference evidence="9 10" key="1">
    <citation type="submission" date="2021-10" db="EMBL/GenBank/DDBJ databases">
        <authorList>
            <person name="Criscuolo A."/>
        </authorList>
    </citation>
    <scope>NUCLEOTIDE SEQUENCE [LARGE SCALE GENOMIC DNA]</scope>
    <source>
        <strain evidence="10">CIP 111899</strain>
    </source>
</reference>
<sequence length="172" mass="19272">MRKIAIALLLFFSSMLPVKTADAETYRQEHLLIVNVATNKMTYYEKGKFVKEFTVATGKSSTPTPLGKYDIVNKIKNRPYYAKNIPGGDPRNPLGDRWLGLNLKGTKGTTYAIHGTNNASAIGKWTTLGCVRMYNSDVHWLFDRVPIETTVIITNKKTTYKAIAATYGFKLT</sequence>
<dbReference type="InterPro" id="IPR050979">
    <property type="entry name" value="LD-transpeptidase"/>
</dbReference>
<gene>
    <name evidence="9" type="ORF">BACCIP111899_00799</name>
</gene>
<feature type="signal peptide" evidence="7">
    <location>
        <begin position="1"/>
        <end position="23"/>
    </location>
</feature>
<evidence type="ECO:0000256" key="2">
    <source>
        <dbReference type="ARBA" id="ARBA00022679"/>
    </source>
</evidence>
<keyword evidence="10" id="KW-1185">Reference proteome</keyword>
<comment type="caution">
    <text evidence="9">The sequence shown here is derived from an EMBL/GenBank/DDBJ whole genome shotgun (WGS) entry which is preliminary data.</text>
</comment>
<evidence type="ECO:0000259" key="8">
    <source>
        <dbReference type="PROSITE" id="PS52029"/>
    </source>
</evidence>
<feature type="active site" description="Nucleophile" evidence="6">
    <location>
        <position position="130"/>
    </location>
</feature>
<dbReference type="InterPro" id="IPR005490">
    <property type="entry name" value="LD_TPept_cat_dom"/>
</dbReference>
<dbReference type="EMBL" id="CAKJTI010000003">
    <property type="protein sequence ID" value="CAG9611627.1"/>
    <property type="molecule type" value="Genomic_DNA"/>
</dbReference>
<evidence type="ECO:0000256" key="5">
    <source>
        <dbReference type="ARBA" id="ARBA00023316"/>
    </source>
</evidence>
<protein>
    <recommendedName>
        <fullName evidence="8">L,D-TPase catalytic domain-containing protein</fullName>
    </recommendedName>
</protein>
<proteinExistence type="predicted"/>
<keyword evidence="7" id="KW-0732">Signal</keyword>
<comment type="pathway">
    <text evidence="1 6">Cell wall biogenesis; peptidoglycan biosynthesis.</text>
</comment>
<feature type="active site" description="Proton donor/acceptor" evidence="6">
    <location>
        <position position="114"/>
    </location>
</feature>